<dbReference type="Gene3D" id="3.30.300.30">
    <property type="match status" value="1"/>
</dbReference>
<proteinExistence type="inferred from homology"/>
<dbReference type="PROSITE" id="PS00455">
    <property type="entry name" value="AMP_BINDING"/>
    <property type="match status" value="1"/>
</dbReference>
<evidence type="ECO:0000256" key="1">
    <source>
        <dbReference type="ARBA" id="ARBA00006432"/>
    </source>
</evidence>
<protein>
    <submittedName>
        <fullName evidence="5">Acyl-CoA synthetase (AMP-forming)/AMP-acid ligase II</fullName>
    </submittedName>
</protein>
<dbReference type="InterPro" id="IPR025110">
    <property type="entry name" value="AMP-bd_C"/>
</dbReference>
<dbReference type="InterPro" id="IPR045851">
    <property type="entry name" value="AMP-bd_C_sf"/>
</dbReference>
<accession>A0A1H6J2Q1</accession>
<dbReference type="RefSeq" id="WP_083406440.1">
    <property type="nucleotide sequence ID" value="NZ_LT629971.1"/>
</dbReference>
<dbReference type="Pfam" id="PF13193">
    <property type="entry name" value="AMP-binding_C"/>
    <property type="match status" value="1"/>
</dbReference>
<dbReference type="GO" id="GO:0006631">
    <property type="term" value="P:fatty acid metabolic process"/>
    <property type="evidence" value="ECO:0007669"/>
    <property type="project" value="TreeGrafter"/>
</dbReference>
<feature type="domain" description="AMP-dependent synthetase/ligase" evidence="3">
    <location>
        <begin position="27"/>
        <end position="383"/>
    </location>
</feature>
<gene>
    <name evidence="5" type="ORF">SAMN04489835_1247</name>
</gene>
<evidence type="ECO:0000256" key="2">
    <source>
        <dbReference type="ARBA" id="ARBA00022598"/>
    </source>
</evidence>
<reference evidence="6" key="1">
    <citation type="submission" date="2016-10" db="EMBL/GenBank/DDBJ databases">
        <authorList>
            <person name="Varghese N."/>
            <person name="Submissions S."/>
        </authorList>
    </citation>
    <scope>NUCLEOTIDE SEQUENCE [LARGE SCALE GENOMIC DNA]</scope>
    <source>
        <strain evidence="6">DSM 45405</strain>
    </source>
</reference>
<dbReference type="Pfam" id="PF00501">
    <property type="entry name" value="AMP-binding"/>
    <property type="match status" value="1"/>
</dbReference>
<keyword evidence="2 5" id="KW-0436">Ligase</keyword>
<dbReference type="Gene3D" id="3.40.50.12780">
    <property type="entry name" value="N-terminal domain of ligase-like"/>
    <property type="match status" value="1"/>
</dbReference>
<dbReference type="Proteomes" id="UP000182915">
    <property type="component" value="Chromosome I"/>
</dbReference>
<dbReference type="STRING" id="370526.SAMN04489835_1247"/>
<dbReference type="AlphaFoldDB" id="A0A1H6J2Q1"/>
<dbReference type="InterPro" id="IPR000873">
    <property type="entry name" value="AMP-dep_synth/lig_dom"/>
</dbReference>
<dbReference type="InterPro" id="IPR042099">
    <property type="entry name" value="ANL_N_sf"/>
</dbReference>
<evidence type="ECO:0000259" key="3">
    <source>
        <dbReference type="Pfam" id="PF00501"/>
    </source>
</evidence>
<comment type="similarity">
    <text evidence="1">Belongs to the ATP-dependent AMP-binding enzyme family.</text>
</comment>
<feature type="domain" description="AMP-binding enzyme C-terminal" evidence="4">
    <location>
        <begin position="438"/>
        <end position="510"/>
    </location>
</feature>
<evidence type="ECO:0000313" key="6">
    <source>
        <dbReference type="Proteomes" id="UP000182915"/>
    </source>
</evidence>
<dbReference type="PANTHER" id="PTHR43201">
    <property type="entry name" value="ACYL-COA SYNTHETASE"/>
    <property type="match status" value="1"/>
</dbReference>
<dbReference type="OrthoDB" id="9803968at2"/>
<dbReference type="PANTHER" id="PTHR43201:SF5">
    <property type="entry name" value="MEDIUM-CHAIN ACYL-COA LIGASE ACSF2, MITOCHONDRIAL"/>
    <property type="match status" value="1"/>
</dbReference>
<name>A0A1H6J2Q1_MYCRU</name>
<dbReference type="InterPro" id="IPR020845">
    <property type="entry name" value="AMP-binding_CS"/>
</dbReference>
<dbReference type="SUPFAM" id="SSF56801">
    <property type="entry name" value="Acetyl-CoA synthetase-like"/>
    <property type="match status" value="1"/>
</dbReference>
<evidence type="ECO:0000313" key="5">
    <source>
        <dbReference type="EMBL" id="SEH54488.1"/>
    </source>
</evidence>
<dbReference type="EMBL" id="LT629971">
    <property type="protein sequence ID" value="SEH54488.1"/>
    <property type="molecule type" value="Genomic_DNA"/>
</dbReference>
<evidence type="ECO:0000259" key="4">
    <source>
        <dbReference type="Pfam" id="PF13193"/>
    </source>
</evidence>
<sequence length="527" mass="55666">MTTTCSASHPAVCGPPRRWRLGDVLAETEASTPGRTALIVGADRRHISYRELSAAAGDLAAALRRRGLRRGNVVGLQTATSVHFVVALLAAARLGLIVAPHDPTLPGIEKHRRADLLGARATLVEGNVDDDGDCPDWPIVEGRLGLPTEVDAAMRPRTVESPPALTSADALIMATSGTSGSPKFVPWTHHNLAASLTSTASSYALSYSDSTVAVMPLFHGHGLVAGLLATLATGGSVLLPGAGRFSAHTFWDDVDAAEATWFTAVPTMLRILLDRAAVAGPDHCRNFGTLRFIRSCSAPLRADTITELESTFHAPVLGAYGMTETTHQAATVRPGDGDDTRLHTVGGPTGLTARIHRADGAETPAGAAGEIWLRGPTVTRGYLPVTPDARSQNALTFDGSWLRTGDLGVLDTAGRLIVTGRIKNLINRGGEKISPEHVEQVLAADPRIGEVAVVGIPDSTFGEQVAVAVVPSADTLTAEEITAYCRSRLTRHETPEVIEIVHQLPLTAKGDIDRVRLRALLSPTTDR</sequence>
<organism evidence="5 6">
    <name type="scientific">Mycolicibacterium rutilum</name>
    <name type="common">Mycobacterium rutilum</name>
    <dbReference type="NCBI Taxonomy" id="370526"/>
    <lineage>
        <taxon>Bacteria</taxon>
        <taxon>Bacillati</taxon>
        <taxon>Actinomycetota</taxon>
        <taxon>Actinomycetes</taxon>
        <taxon>Mycobacteriales</taxon>
        <taxon>Mycobacteriaceae</taxon>
        <taxon>Mycolicibacterium</taxon>
    </lineage>
</organism>
<dbReference type="GO" id="GO:0031956">
    <property type="term" value="F:medium-chain fatty acid-CoA ligase activity"/>
    <property type="evidence" value="ECO:0007669"/>
    <property type="project" value="TreeGrafter"/>
</dbReference>
<keyword evidence="6" id="KW-1185">Reference proteome</keyword>